<dbReference type="EC" id="6.3.2.10" evidence="6"/>
<dbReference type="GO" id="GO:0071555">
    <property type="term" value="P:cell wall organization"/>
    <property type="evidence" value="ECO:0007669"/>
    <property type="project" value="UniProtKB-KW"/>
</dbReference>
<evidence type="ECO:0000313" key="9">
    <source>
        <dbReference type="EMBL" id="KKS56431.1"/>
    </source>
</evidence>
<dbReference type="InterPro" id="IPR051046">
    <property type="entry name" value="MurCDEF_CellWall_CoF430Synth"/>
</dbReference>
<dbReference type="PATRIC" id="fig|1619039.3.peg.1036"/>
<dbReference type="SUPFAM" id="SSF53623">
    <property type="entry name" value="MurD-like peptide ligases, catalytic domain"/>
    <property type="match status" value="1"/>
</dbReference>
<evidence type="ECO:0000256" key="4">
    <source>
        <dbReference type="ARBA" id="ARBA00022840"/>
    </source>
</evidence>
<dbReference type="Pfam" id="PF08245">
    <property type="entry name" value="Mur_ligase_M"/>
    <property type="match status" value="1"/>
</dbReference>
<feature type="domain" description="Mur ligase central" evidence="8">
    <location>
        <begin position="73"/>
        <end position="255"/>
    </location>
</feature>
<dbReference type="PANTHER" id="PTHR43024">
    <property type="entry name" value="UDP-N-ACETYLMURAMOYL-TRIPEPTIDE--D-ALANYL-D-ALANINE LIGASE"/>
    <property type="match status" value="1"/>
</dbReference>
<dbReference type="PANTHER" id="PTHR43024:SF1">
    <property type="entry name" value="UDP-N-ACETYLMURAMOYL-TRIPEPTIDE--D-ALANYL-D-ALANINE LIGASE"/>
    <property type="match status" value="1"/>
</dbReference>
<feature type="domain" description="Mur ligase C-terminal" evidence="7">
    <location>
        <begin position="279"/>
        <end position="404"/>
    </location>
</feature>
<reference evidence="9 10" key="1">
    <citation type="journal article" date="2015" name="Nature">
        <title>rRNA introns, odd ribosomes, and small enigmatic genomes across a large radiation of phyla.</title>
        <authorList>
            <person name="Brown C.T."/>
            <person name="Hug L.A."/>
            <person name="Thomas B.C."/>
            <person name="Sharon I."/>
            <person name="Castelle C.J."/>
            <person name="Singh A."/>
            <person name="Wilkins M.J."/>
            <person name="Williams K.H."/>
            <person name="Banfield J.F."/>
        </authorList>
    </citation>
    <scope>NUCLEOTIDE SEQUENCE [LARGE SCALE GENOMIC DNA]</scope>
</reference>
<proteinExistence type="predicted"/>
<organism evidence="9 10">
    <name type="scientific">Candidatus Magasanikbacteria bacterium GW2011_GWA2_42_32</name>
    <dbReference type="NCBI Taxonomy" id="1619039"/>
    <lineage>
        <taxon>Bacteria</taxon>
        <taxon>Candidatus Magasanikiibacteriota</taxon>
    </lineage>
</organism>
<dbReference type="GO" id="GO:0008766">
    <property type="term" value="F:UDP-N-acetylmuramoylalanyl-D-glutamyl-2,6-diaminopimelate-D-alanyl-D-alanine ligase activity"/>
    <property type="evidence" value="ECO:0007669"/>
    <property type="project" value="RHEA"/>
</dbReference>
<comment type="function">
    <text evidence="6">Involved in cell wall formation. Catalyzes the final step in the synthesis of UDP-N-acetylmuramoyl-pentapeptide, the precursor of murein.</text>
</comment>
<comment type="subcellular location">
    <subcellularLocation>
        <location evidence="6">Cytoplasm</location>
    </subcellularLocation>
</comment>
<dbReference type="GO" id="GO:0005737">
    <property type="term" value="C:cytoplasm"/>
    <property type="evidence" value="ECO:0007669"/>
    <property type="project" value="UniProtKB-SubCell"/>
</dbReference>
<evidence type="ECO:0000259" key="8">
    <source>
        <dbReference type="Pfam" id="PF08245"/>
    </source>
</evidence>
<comment type="caution">
    <text evidence="9">The sequence shown here is derived from an EMBL/GenBank/DDBJ whole genome shotgun (WGS) entry which is preliminary data.</text>
</comment>
<keyword evidence="6" id="KW-0961">Cell wall biogenesis/degradation</keyword>
<keyword evidence="1 9" id="KW-0436">Ligase</keyword>
<keyword evidence="2 6" id="KW-0132">Cell division</keyword>
<keyword evidence="6" id="KW-0133">Cell shape</keyword>
<dbReference type="UniPathway" id="UPA00219"/>
<dbReference type="GO" id="GO:0005524">
    <property type="term" value="F:ATP binding"/>
    <property type="evidence" value="ECO:0007669"/>
    <property type="project" value="UniProtKB-KW"/>
</dbReference>
<dbReference type="GO" id="GO:0047480">
    <property type="term" value="F:UDP-N-acetylmuramoyl-tripeptide-D-alanyl-D-alanine ligase activity"/>
    <property type="evidence" value="ECO:0007669"/>
    <property type="project" value="UniProtKB-EC"/>
</dbReference>
<comment type="pathway">
    <text evidence="6">Cell wall biogenesis; peptidoglycan biosynthesis.</text>
</comment>
<name>A0A0G1CCK7_9BACT</name>
<evidence type="ECO:0000256" key="6">
    <source>
        <dbReference type="RuleBase" id="RU004136"/>
    </source>
</evidence>
<keyword evidence="6" id="KW-0573">Peptidoglycan synthesis</keyword>
<dbReference type="InterPro" id="IPR013221">
    <property type="entry name" value="Mur_ligase_cen"/>
</dbReference>
<dbReference type="Gene3D" id="3.40.1190.10">
    <property type="entry name" value="Mur-like, catalytic domain"/>
    <property type="match status" value="1"/>
</dbReference>
<dbReference type="Proteomes" id="UP000034837">
    <property type="component" value="Unassembled WGS sequence"/>
</dbReference>
<comment type="catalytic activity">
    <reaction evidence="6">
        <text>D-alanyl-D-alanine + UDP-N-acetyl-alpha-D-muramoyl-L-alanyl-gamma-D-glutamyl-meso-2,6-diaminopimelate + ATP = UDP-N-acetyl-alpha-D-muramoyl-L-alanyl-gamma-D-glutamyl-meso-2,6-diaminopimeloyl-D-alanyl-D-alanine + ADP + phosphate + H(+)</text>
        <dbReference type="Rhea" id="RHEA:28374"/>
        <dbReference type="ChEBI" id="CHEBI:15378"/>
        <dbReference type="ChEBI" id="CHEBI:30616"/>
        <dbReference type="ChEBI" id="CHEBI:43474"/>
        <dbReference type="ChEBI" id="CHEBI:57822"/>
        <dbReference type="ChEBI" id="CHEBI:61386"/>
        <dbReference type="ChEBI" id="CHEBI:83905"/>
        <dbReference type="ChEBI" id="CHEBI:456216"/>
        <dbReference type="EC" id="6.3.2.10"/>
    </reaction>
</comment>
<sequence>MKSKRVPSLIQWWFGPGLSVEYIFISKDRRPQNTYKLIRLYFRTWLIHPIKRRIAKLYVLLLQKLFGLTVIAITGSAGKTSTKDMIASILNQKNRTVFSHANITPTFNIPTTILQCTRKTKYLVLEMGVEYPGDMDFYLWLVKPNVGIITNIYQTHTEYFKDVEGVSREKTKLVKALDSNDFVILNKENEHLKSIASKLKSQLVWFGERGEVSASDEKVSSDGTSFTLQIGHTKEEIHLSFIGKQFVSNSLAAVAGAYAIGATVQEIKGGLEKLKPAEHRMNLLYLKSGAVILDDTYNSNPSAAKKALETLREISGKKQTVAVLGDMLELGENEKEIHKELGKYCSSLGINYVLGVGNLAQNVVGEFYKKSEVSKYWVPKAENSYDLLKPFLKKDVVVLIKGSRSIGLDKLVAKLA</sequence>
<dbReference type="NCBIfam" id="TIGR01143">
    <property type="entry name" value="murF"/>
    <property type="match status" value="1"/>
</dbReference>
<evidence type="ECO:0000256" key="2">
    <source>
        <dbReference type="ARBA" id="ARBA00022618"/>
    </source>
</evidence>
<evidence type="ECO:0000313" key="10">
    <source>
        <dbReference type="Proteomes" id="UP000034837"/>
    </source>
</evidence>
<gene>
    <name evidence="9" type="ORF">UV20_C0012G0007</name>
</gene>
<protein>
    <recommendedName>
        <fullName evidence="6">UDP-N-acetylmuramoyl-tripeptide--D-alanyl-D-alanine ligase</fullName>
        <ecNumber evidence="6">6.3.2.10</ecNumber>
    </recommendedName>
</protein>
<dbReference type="Gene3D" id="3.90.190.20">
    <property type="entry name" value="Mur ligase, C-terminal domain"/>
    <property type="match status" value="1"/>
</dbReference>
<evidence type="ECO:0000256" key="1">
    <source>
        <dbReference type="ARBA" id="ARBA00022598"/>
    </source>
</evidence>
<keyword evidence="5 6" id="KW-0131">Cell cycle</keyword>
<dbReference type="InterPro" id="IPR004101">
    <property type="entry name" value="Mur_ligase_C"/>
</dbReference>
<dbReference type="InterPro" id="IPR036565">
    <property type="entry name" value="Mur-like_cat_sf"/>
</dbReference>
<keyword evidence="3" id="KW-0547">Nucleotide-binding</keyword>
<dbReference type="EMBL" id="LCDO01000012">
    <property type="protein sequence ID" value="KKS56431.1"/>
    <property type="molecule type" value="Genomic_DNA"/>
</dbReference>
<evidence type="ECO:0000256" key="3">
    <source>
        <dbReference type="ARBA" id="ARBA00022741"/>
    </source>
</evidence>
<dbReference type="InterPro" id="IPR036615">
    <property type="entry name" value="Mur_ligase_C_dom_sf"/>
</dbReference>
<keyword evidence="4" id="KW-0067">ATP-binding</keyword>
<dbReference type="SUPFAM" id="SSF53244">
    <property type="entry name" value="MurD-like peptide ligases, peptide-binding domain"/>
    <property type="match status" value="1"/>
</dbReference>
<accession>A0A0G1CCK7</accession>
<dbReference type="AlphaFoldDB" id="A0A0G1CCK7"/>
<evidence type="ECO:0000256" key="5">
    <source>
        <dbReference type="ARBA" id="ARBA00023306"/>
    </source>
</evidence>
<dbReference type="GO" id="GO:0051301">
    <property type="term" value="P:cell division"/>
    <property type="evidence" value="ECO:0007669"/>
    <property type="project" value="UniProtKB-KW"/>
</dbReference>
<dbReference type="InterPro" id="IPR005863">
    <property type="entry name" value="UDP-N-AcMur_synth"/>
</dbReference>
<dbReference type="Pfam" id="PF02875">
    <property type="entry name" value="Mur_ligase_C"/>
    <property type="match status" value="1"/>
</dbReference>
<evidence type="ECO:0000259" key="7">
    <source>
        <dbReference type="Pfam" id="PF02875"/>
    </source>
</evidence>
<dbReference type="GO" id="GO:0008360">
    <property type="term" value="P:regulation of cell shape"/>
    <property type="evidence" value="ECO:0007669"/>
    <property type="project" value="UniProtKB-KW"/>
</dbReference>
<dbReference type="GO" id="GO:0009252">
    <property type="term" value="P:peptidoglycan biosynthetic process"/>
    <property type="evidence" value="ECO:0007669"/>
    <property type="project" value="UniProtKB-UniPathway"/>
</dbReference>